<sequence length="227" mass="23563">MAQTFVHAVALRRRRAASCGDTATVVGVASGAALVVMFAVEVPRGGPYVFGTTNDVLGAAYQLLTVPVLLELGRELPDTKVRQVLHPVTVGSAVVAATSGVLLVAQVLPFGPSTAVSIGAVVVQAGWMLTAGNQLLRRRGFPERTARWARRIGGLVLGSLVAVGVGLTLPEGSARTAALTVAAVPGGIVWLAWPIWFHLAARHLRNVADDVEARAVADDVEARAVAV</sequence>
<feature type="transmembrane region" description="Helical" evidence="1">
    <location>
        <begin position="84"/>
        <end position="108"/>
    </location>
</feature>
<evidence type="ECO:0000256" key="1">
    <source>
        <dbReference type="SAM" id="Phobius"/>
    </source>
</evidence>
<evidence type="ECO:0000313" key="2">
    <source>
        <dbReference type="EMBL" id="MPV38594.1"/>
    </source>
</evidence>
<dbReference type="Proteomes" id="UP000437709">
    <property type="component" value="Unassembled WGS sequence"/>
</dbReference>
<protein>
    <recommendedName>
        <fullName evidence="4">DUF998 domain-containing protein</fullName>
    </recommendedName>
</protein>
<dbReference type="AlphaFoldDB" id="A0A6N7ETV7"/>
<keyword evidence="1" id="KW-0812">Transmembrane</keyword>
<feature type="transmembrane region" description="Helical" evidence="1">
    <location>
        <begin position="148"/>
        <end position="170"/>
    </location>
</feature>
<feature type="transmembrane region" description="Helical" evidence="1">
    <location>
        <begin position="114"/>
        <end position="136"/>
    </location>
</feature>
<comment type="caution">
    <text evidence="2">The sequence shown here is derived from an EMBL/GenBank/DDBJ whole genome shotgun (WGS) entry which is preliminary data.</text>
</comment>
<feature type="transmembrane region" description="Helical" evidence="1">
    <location>
        <begin position="22"/>
        <end position="40"/>
    </location>
</feature>
<feature type="transmembrane region" description="Helical" evidence="1">
    <location>
        <begin position="176"/>
        <end position="196"/>
    </location>
</feature>
<proteinExistence type="predicted"/>
<gene>
    <name evidence="2" type="ORF">GB881_16370</name>
</gene>
<dbReference type="EMBL" id="WHPC01000091">
    <property type="protein sequence ID" value="MPV38594.1"/>
    <property type="molecule type" value="Genomic_DNA"/>
</dbReference>
<keyword evidence="1" id="KW-0472">Membrane</keyword>
<dbReference type="OrthoDB" id="5123208at2"/>
<dbReference type="RefSeq" id="WP_152193877.1">
    <property type="nucleotide sequence ID" value="NZ_VUKD01000001.1"/>
</dbReference>
<accession>A0A6N7ETV7</accession>
<evidence type="ECO:0008006" key="4">
    <source>
        <dbReference type="Google" id="ProtNLM"/>
    </source>
</evidence>
<reference evidence="2 3" key="1">
    <citation type="submission" date="2019-10" db="EMBL/GenBank/DDBJ databases">
        <title>Georgenia wutianyii sp. nov. and Georgenia yuyongxinii sp. nov. isolated from plateau pika (Ochotona curzoniae) in the Qinghai-Tibet plateau of China.</title>
        <authorList>
            <person name="Tian Z."/>
        </authorList>
    </citation>
    <scope>NUCLEOTIDE SEQUENCE [LARGE SCALE GENOMIC DNA]</scope>
    <source>
        <strain evidence="2 3">JCM 19765</strain>
    </source>
</reference>
<organism evidence="2 3">
    <name type="scientific">Georgenia subflava</name>
    <dbReference type="NCBI Taxonomy" id="1622177"/>
    <lineage>
        <taxon>Bacteria</taxon>
        <taxon>Bacillati</taxon>
        <taxon>Actinomycetota</taxon>
        <taxon>Actinomycetes</taxon>
        <taxon>Micrococcales</taxon>
        <taxon>Bogoriellaceae</taxon>
        <taxon>Georgenia</taxon>
    </lineage>
</organism>
<keyword evidence="3" id="KW-1185">Reference proteome</keyword>
<keyword evidence="1" id="KW-1133">Transmembrane helix</keyword>
<name>A0A6N7ETV7_9MICO</name>
<evidence type="ECO:0000313" key="3">
    <source>
        <dbReference type="Proteomes" id="UP000437709"/>
    </source>
</evidence>
<feature type="transmembrane region" description="Helical" evidence="1">
    <location>
        <begin position="52"/>
        <end position="72"/>
    </location>
</feature>